<feature type="compositionally biased region" description="Basic and acidic residues" evidence="1">
    <location>
        <begin position="30"/>
        <end position="47"/>
    </location>
</feature>
<reference evidence="2 3" key="1">
    <citation type="journal article" date="2013" name="Genome Biol.">
        <title>The genome sequence of the most widely cultivated cacao type and its use to identify candidate genes regulating pod color.</title>
        <authorList>
            <person name="Motamayor J.C."/>
            <person name="Mockaitis K."/>
            <person name="Schmutz J."/>
            <person name="Haiminen N."/>
            <person name="Iii D.L."/>
            <person name="Cornejo O."/>
            <person name="Findley S.D."/>
            <person name="Zheng P."/>
            <person name="Utro F."/>
            <person name="Royaert S."/>
            <person name="Saski C."/>
            <person name="Jenkins J."/>
            <person name="Podicheti R."/>
            <person name="Zhao M."/>
            <person name="Scheffler B.E."/>
            <person name="Stack J.C."/>
            <person name="Feltus F.A."/>
            <person name="Mustiga G.M."/>
            <person name="Amores F."/>
            <person name="Phillips W."/>
            <person name="Marelli J.P."/>
            <person name="May G.D."/>
            <person name="Shapiro H."/>
            <person name="Ma J."/>
            <person name="Bustamante C.D."/>
            <person name="Schnell R.J."/>
            <person name="Main D."/>
            <person name="Gilbert D."/>
            <person name="Parida L."/>
            <person name="Kuhn D.N."/>
        </authorList>
    </citation>
    <scope>NUCLEOTIDE SEQUENCE [LARGE SCALE GENOMIC DNA]</scope>
    <source>
        <strain evidence="3">cv. Matina 1-6</strain>
    </source>
</reference>
<dbReference type="EMBL" id="CM001880">
    <property type="protein sequence ID" value="EOX98426.1"/>
    <property type="molecule type" value="Genomic_DNA"/>
</dbReference>
<evidence type="ECO:0000313" key="2">
    <source>
        <dbReference type="EMBL" id="EOX98426.1"/>
    </source>
</evidence>
<dbReference type="OMA" id="CWVPHPK"/>
<dbReference type="STRING" id="3641.A0A061E251"/>
<name>A0A061E251_THECC</name>
<accession>A0A061E251</accession>
<proteinExistence type="predicted"/>
<feature type="region of interest" description="Disordered" evidence="1">
    <location>
        <begin position="27"/>
        <end position="50"/>
    </location>
</feature>
<sequence>MGRAAIAKTKILMLRGAKVAVRSSSNIAGADKEITEGRRTKNKDIKDSPSWVPHPKSGIYFPKGHEWVMNDVPDDAASLGSTFWLRNVDGVEKPDPDEVSSHHQYFHANM</sequence>
<dbReference type="AlphaFoldDB" id="A0A061E251"/>
<dbReference type="Proteomes" id="UP000026915">
    <property type="component" value="Chromosome 2"/>
</dbReference>
<dbReference type="HOGENOM" id="CLU_152217_1_0_1"/>
<organism evidence="2 3">
    <name type="scientific">Theobroma cacao</name>
    <name type="common">Cacao</name>
    <name type="synonym">Cocoa</name>
    <dbReference type="NCBI Taxonomy" id="3641"/>
    <lineage>
        <taxon>Eukaryota</taxon>
        <taxon>Viridiplantae</taxon>
        <taxon>Streptophyta</taxon>
        <taxon>Embryophyta</taxon>
        <taxon>Tracheophyta</taxon>
        <taxon>Spermatophyta</taxon>
        <taxon>Magnoliopsida</taxon>
        <taxon>eudicotyledons</taxon>
        <taxon>Gunneridae</taxon>
        <taxon>Pentapetalae</taxon>
        <taxon>rosids</taxon>
        <taxon>malvids</taxon>
        <taxon>Malvales</taxon>
        <taxon>Malvaceae</taxon>
        <taxon>Byttnerioideae</taxon>
        <taxon>Theobroma</taxon>
    </lineage>
</organism>
<evidence type="ECO:0000313" key="3">
    <source>
        <dbReference type="Proteomes" id="UP000026915"/>
    </source>
</evidence>
<protein>
    <submittedName>
        <fullName evidence="2">Late embryogenesis abundant protein Lea5, putative</fullName>
    </submittedName>
</protein>
<gene>
    <name evidence="2" type="ORF">TCM_007188</name>
</gene>
<dbReference type="eggNOG" id="ENOG502S75A">
    <property type="taxonomic scope" value="Eukaryota"/>
</dbReference>
<dbReference type="PANTHER" id="PTHR35109">
    <property type="entry name" value="GLUTAMATE RACEMASE"/>
    <property type="match status" value="1"/>
</dbReference>
<evidence type="ECO:0000256" key="1">
    <source>
        <dbReference type="SAM" id="MobiDB-lite"/>
    </source>
</evidence>
<keyword evidence="3" id="KW-1185">Reference proteome</keyword>
<dbReference type="Gramene" id="EOX98426">
    <property type="protein sequence ID" value="EOX98426"/>
    <property type="gene ID" value="TCM_007188"/>
</dbReference>
<dbReference type="InParanoid" id="A0A061E251"/>
<dbReference type="PANTHER" id="PTHR35109:SF1">
    <property type="entry name" value="GLUTAMATE RACEMASE"/>
    <property type="match status" value="1"/>
</dbReference>